<evidence type="ECO:0000256" key="1">
    <source>
        <dbReference type="SAM" id="SignalP"/>
    </source>
</evidence>
<reference evidence="2 3" key="1">
    <citation type="submission" date="2024-01" db="EMBL/GenBank/DDBJ databases">
        <title>Genome mining of biosynthetic gene clusters to explore secondary metabolites of Streptomyces sp.</title>
        <authorList>
            <person name="Baig A."/>
            <person name="Ajitkumar Shintre N."/>
            <person name="Kumar H."/>
            <person name="Anbarasu A."/>
            <person name="Ramaiah S."/>
        </authorList>
    </citation>
    <scope>NUCLEOTIDE SEQUENCE [LARGE SCALE GENOMIC DNA]</scope>
    <source>
        <strain evidence="2 3">A03</strain>
    </source>
</reference>
<evidence type="ECO:0000313" key="3">
    <source>
        <dbReference type="Proteomes" id="UP001585018"/>
    </source>
</evidence>
<protein>
    <recommendedName>
        <fullName evidence="4">PQQ-binding-like beta-propeller repeat protein</fullName>
    </recommendedName>
</protein>
<dbReference type="InterPro" id="IPR011047">
    <property type="entry name" value="Quinoprotein_ADH-like_sf"/>
</dbReference>
<feature type="signal peptide" evidence="1">
    <location>
        <begin position="1"/>
        <end position="21"/>
    </location>
</feature>
<comment type="caution">
    <text evidence="2">The sequence shown here is derived from an EMBL/GenBank/DDBJ whole genome shotgun (WGS) entry which is preliminary data.</text>
</comment>
<name>A0ABV5DEN5_9ACTN</name>
<evidence type="ECO:0008006" key="4">
    <source>
        <dbReference type="Google" id="ProtNLM"/>
    </source>
</evidence>
<dbReference type="InterPro" id="IPR015943">
    <property type="entry name" value="WD40/YVTN_repeat-like_dom_sf"/>
</dbReference>
<organism evidence="2 3">
    <name type="scientific">Streptomyces parvulus</name>
    <dbReference type="NCBI Taxonomy" id="146923"/>
    <lineage>
        <taxon>Bacteria</taxon>
        <taxon>Bacillati</taxon>
        <taxon>Actinomycetota</taxon>
        <taxon>Actinomycetes</taxon>
        <taxon>Kitasatosporales</taxon>
        <taxon>Streptomycetaceae</taxon>
        <taxon>Streptomyces</taxon>
    </lineage>
</organism>
<dbReference type="PROSITE" id="PS51257">
    <property type="entry name" value="PROKAR_LIPOPROTEIN"/>
    <property type="match status" value="1"/>
</dbReference>
<keyword evidence="3" id="KW-1185">Reference proteome</keyword>
<proteinExistence type="predicted"/>
<dbReference type="Gene3D" id="2.130.10.10">
    <property type="entry name" value="YVTN repeat-like/Quinoprotein amine dehydrogenase"/>
    <property type="match status" value="1"/>
</dbReference>
<gene>
    <name evidence="2" type="ORF">VSS30_20420</name>
</gene>
<dbReference type="EMBL" id="JAYMRR010000011">
    <property type="protein sequence ID" value="MFB8751168.1"/>
    <property type="molecule type" value="Genomic_DNA"/>
</dbReference>
<feature type="chain" id="PRO_5045651270" description="PQQ-binding-like beta-propeller repeat protein" evidence="1">
    <location>
        <begin position="22"/>
        <end position="440"/>
    </location>
</feature>
<dbReference type="SUPFAM" id="SSF50998">
    <property type="entry name" value="Quinoprotein alcohol dehydrogenase-like"/>
    <property type="match status" value="1"/>
</dbReference>
<dbReference type="RefSeq" id="WP_376719292.1">
    <property type="nucleotide sequence ID" value="NZ_JAYMRR010000011.1"/>
</dbReference>
<keyword evidence="1" id="KW-0732">Signal</keyword>
<dbReference type="Proteomes" id="UP001585018">
    <property type="component" value="Unassembled WGS sequence"/>
</dbReference>
<evidence type="ECO:0000313" key="2">
    <source>
        <dbReference type="EMBL" id="MFB8751168.1"/>
    </source>
</evidence>
<sequence>MRRRRVPPLLVLLAALGGCFAPQPPDLSASEVPERAFSVPLPVPTDEVGDWSLVDARNGVVGQGRWIARIDEDGRTLWRTRLPAEFALTANPGRPHAGASGASPTVLVGAAPPGMLPALASVDPSTGRFLRLAPSPSRPAGELRMITLSSARQAVAATCRTRGSCTLVAWDPYSGQVQWTRRTVGSAVFAAPCGQQRGRKVPGLPGQDACRPLTFVADGRIEVLGQGEQRLHGRRVDLPPGEVAQVYTTTYRTLVVTAPHGPACRVRVAAYDTVEQAPAPVWQRDFVWEQPQAAVRDGCRRDPAIPLLMGFRLTLPDAEGALIGDDYDGEFRLRLRPGEYPVAHEGRVLAYRAGRGFRDPDPAKPDDAALRPAQLPPDAEPLGNGIWYVPGAARRGTVIAVDVYGEITWRRTVGGPPFFLGPDRLVHADGTHLTALRAER</sequence>
<accession>A0ABV5DEN5</accession>